<sequence>MTKLGKEVWLVVAAVMFLLSYLIDRLAGPVNISVKAPIAFLTSSFMLRTYPFTAAAIIIRSLAIFVSSMLIISLFERKYFSKAIFLLLAGVLAEFFALQQLATGFRVTTIQWTLSIAYGSLTLVLGIAWLILKGIWALLGGKEVPESSTRSTTEEKSVLEPPKEENS</sequence>
<keyword evidence="2" id="KW-0812">Transmembrane</keyword>
<name>A0A1G1WA88_9BACT</name>
<feature type="transmembrane region" description="Helical" evidence="2">
    <location>
        <begin position="7"/>
        <end position="23"/>
    </location>
</feature>
<evidence type="ECO:0000256" key="2">
    <source>
        <dbReference type="SAM" id="Phobius"/>
    </source>
</evidence>
<feature type="transmembrane region" description="Helical" evidence="2">
    <location>
        <begin position="110"/>
        <end position="132"/>
    </location>
</feature>
<reference evidence="3 4" key="1">
    <citation type="journal article" date="2016" name="Nat. Commun.">
        <title>Thousands of microbial genomes shed light on interconnected biogeochemical processes in an aquifer system.</title>
        <authorList>
            <person name="Anantharaman K."/>
            <person name="Brown C.T."/>
            <person name="Hug L.A."/>
            <person name="Sharon I."/>
            <person name="Castelle C.J."/>
            <person name="Probst A.J."/>
            <person name="Thomas B.C."/>
            <person name="Singh A."/>
            <person name="Wilkins M.J."/>
            <person name="Karaoz U."/>
            <person name="Brodie E.L."/>
            <person name="Williams K.H."/>
            <person name="Hubbard S.S."/>
            <person name="Banfield J.F."/>
        </authorList>
    </citation>
    <scope>NUCLEOTIDE SEQUENCE [LARGE SCALE GENOMIC DNA]</scope>
</reference>
<dbReference type="EMBL" id="MHCP01000003">
    <property type="protein sequence ID" value="OGY24618.1"/>
    <property type="molecule type" value="Genomic_DNA"/>
</dbReference>
<organism evidence="3 4">
    <name type="scientific">Candidatus Woykebacteria bacterium RBG_13_40_15</name>
    <dbReference type="NCBI Taxonomy" id="1802593"/>
    <lineage>
        <taxon>Bacteria</taxon>
        <taxon>Candidatus Woykeibacteriota</taxon>
    </lineage>
</organism>
<protein>
    <submittedName>
        <fullName evidence="3">Uncharacterized protein</fullName>
    </submittedName>
</protein>
<dbReference type="AlphaFoldDB" id="A0A1G1WA88"/>
<feature type="transmembrane region" description="Helical" evidence="2">
    <location>
        <begin position="79"/>
        <end position="98"/>
    </location>
</feature>
<gene>
    <name evidence="3" type="ORF">A2172_03880</name>
</gene>
<accession>A0A1G1WA88</accession>
<keyword evidence="2" id="KW-1133">Transmembrane helix</keyword>
<feature type="compositionally biased region" description="Basic and acidic residues" evidence="1">
    <location>
        <begin position="152"/>
        <end position="167"/>
    </location>
</feature>
<evidence type="ECO:0000256" key="1">
    <source>
        <dbReference type="SAM" id="MobiDB-lite"/>
    </source>
</evidence>
<evidence type="ECO:0000313" key="4">
    <source>
        <dbReference type="Proteomes" id="UP000176631"/>
    </source>
</evidence>
<feature type="transmembrane region" description="Helical" evidence="2">
    <location>
        <begin position="50"/>
        <end position="72"/>
    </location>
</feature>
<proteinExistence type="predicted"/>
<feature type="region of interest" description="Disordered" evidence="1">
    <location>
        <begin position="145"/>
        <end position="167"/>
    </location>
</feature>
<evidence type="ECO:0000313" key="3">
    <source>
        <dbReference type="EMBL" id="OGY24618.1"/>
    </source>
</evidence>
<dbReference type="STRING" id="1802593.A2172_03880"/>
<comment type="caution">
    <text evidence="3">The sequence shown here is derived from an EMBL/GenBank/DDBJ whole genome shotgun (WGS) entry which is preliminary data.</text>
</comment>
<dbReference type="Proteomes" id="UP000176631">
    <property type="component" value="Unassembled WGS sequence"/>
</dbReference>
<keyword evidence="2" id="KW-0472">Membrane</keyword>